<dbReference type="InParanoid" id="A0A6I9UTN0"/>
<sequence>MTAEVIESQDSDIDSLATLDASNRNDVNIHSPDQQSQIDEICDFLSFNEQIIFKSQQIDDPELLRDEKVKIAREIYRKSAQTFLMRFGSYLDEQHLATFAHIVVASKETNDEISVLLTDYRNKLHTRKRDVKNRRYAAMQQLIADGEYFSEQEMMKRAPELYQELIGQYLSDAEKKQRDEYDVKNTTFSGILMHTMEQQQMQDVLKLADKQNVKSRQLERAIELHDISGDDTTQSTNSSTDEKILEKECNTMDDEVPVSFRQQWGNFDNEQVACSTSTNNHQAQKNKREKHSQNEIAKINREQNKDNFITAGERDLLRQEFIGIMHEQFLSGGDKDFDYTQVDDNTQLDDLSQINQDKEDAYFEESDYSDEEGSDIRIEAKENLDDEESDDDLDVFMDHLNKHHSLQK</sequence>
<dbReference type="RefSeq" id="XP_011199015.2">
    <property type="nucleotide sequence ID" value="XM_011200713.4"/>
</dbReference>
<dbReference type="KEGG" id="bdr:105223091"/>
<dbReference type="Pfam" id="PF09747">
    <property type="entry name" value="CCD97-like_C"/>
    <property type="match status" value="1"/>
</dbReference>
<dbReference type="Proteomes" id="UP001652620">
    <property type="component" value="Chromosome 1"/>
</dbReference>
<dbReference type="FunCoup" id="A0A6I9UTN0">
    <property type="interactions" value="1198"/>
</dbReference>
<proteinExistence type="predicted"/>
<keyword evidence="2" id="KW-1185">Reference proteome</keyword>
<dbReference type="GeneID" id="105223091"/>
<dbReference type="InterPro" id="IPR040233">
    <property type="entry name" value="CCD97-like_C"/>
</dbReference>
<dbReference type="PANTHER" id="PTHR31840:SF1">
    <property type="entry name" value="COILED-COIL DOMAIN-CONTAINING PROTEIN 97"/>
    <property type="match status" value="1"/>
</dbReference>
<dbReference type="InterPro" id="IPR018613">
    <property type="entry name" value="Ccdc97-like"/>
</dbReference>
<name>A0A6I9UTN0_BACDO</name>
<dbReference type="OrthoDB" id="333176at2759"/>
<reference evidence="2" key="1">
    <citation type="submission" date="2025-05" db="UniProtKB">
        <authorList>
            <consortium name="RefSeq"/>
        </authorList>
    </citation>
    <scope>NUCLEOTIDE SEQUENCE [LARGE SCALE GENOMIC DNA]</scope>
</reference>
<evidence type="ECO:0000313" key="3">
    <source>
        <dbReference type="RefSeq" id="XP_011199015.2"/>
    </source>
</evidence>
<protein>
    <submittedName>
        <fullName evidence="3">Coiled-coil domain-containing protein 97 isoform X1</fullName>
    </submittedName>
</protein>
<evidence type="ECO:0000259" key="1">
    <source>
        <dbReference type="Pfam" id="PF09747"/>
    </source>
</evidence>
<feature type="domain" description="CCD97-like C-terminal" evidence="1">
    <location>
        <begin position="133"/>
        <end position="365"/>
    </location>
</feature>
<organism evidence="2 3">
    <name type="scientific">Bactrocera dorsalis</name>
    <name type="common">Oriental fruit fly</name>
    <name type="synonym">Dacus dorsalis</name>
    <dbReference type="NCBI Taxonomy" id="27457"/>
    <lineage>
        <taxon>Eukaryota</taxon>
        <taxon>Metazoa</taxon>
        <taxon>Ecdysozoa</taxon>
        <taxon>Arthropoda</taxon>
        <taxon>Hexapoda</taxon>
        <taxon>Insecta</taxon>
        <taxon>Pterygota</taxon>
        <taxon>Neoptera</taxon>
        <taxon>Endopterygota</taxon>
        <taxon>Diptera</taxon>
        <taxon>Brachycera</taxon>
        <taxon>Muscomorpha</taxon>
        <taxon>Tephritoidea</taxon>
        <taxon>Tephritidae</taxon>
        <taxon>Bactrocera</taxon>
        <taxon>Bactrocera</taxon>
    </lineage>
</organism>
<gene>
    <name evidence="3" type="primary">LOC105223091</name>
</gene>
<reference evidence="3" key="2">
    <citation type="submission" date="2025-08" db="UniProtKB">
        <authorList>
            <consortium name="RefSeq"/>
        </authorList>
    </citation>
    <scope>IDENTIFICATION</scope>
    <source>
        <tissue evidence="3">Adult</tissue>
    </source>
</reference>
<dbReference type="PANTHER" id="PTHR31840">
    <property type="entry name" value="COILED-COIL DOMAIN-CONTAINING PROTEIN 97"/>
    <property type="match status" value="1"/>
</dbReference>
<accession>A0A6I9UTN0</accession>
<dbReference type="AlphaFoldDB" id="A0A6I9UTN0"/>
<evidence type="ECO:0000313" key="2">
    <source>
        <dbReference type="Proteomes" id="UP001652620"/>
    </source>
</evidence>